<evidence type="ECO:0000259" key="1">
    <source>
        <dbReference type="Pfam" id="PF00534"/>
    </source>
</evidence>
<organism evidence="2 3">
    <name type="scientific">Ramlibacter aquaticus</name>
    <dbReference type="NCBI Taxonomy" id="2780094"/>
    <lineage>
        <taxon>Bacteria</taxon>
        <taxon>Pseudomonadati</taxon>
        <taxon>Pseudomonadota</taxon>
        <taxon>Betaproteobacteria</taxon>
        <taxon>Burkholderiales</taxon>
        <taxon>Comamonadaceae</taxon>
        <taxon>Ramlibacter</taxon>
    </lineage>
</organism>
<dbReference type="PANTHER" id="PTHR46401">
    <property type="entry name" value="GLYCOSYLTRANSFERASE WBBK-RELATED"/>
    <property type="match status" value="1"/>
</dbReference>
<dbReference type="PANTHER" id="PTHR46401:SF9">
    <property type="entry name" value="MANNOSYLTRANSFERASE A"/>
    <property type="match status" value="1"/>
</dbReference>
<keyword evidence="3" id="KW-1185">Reference proteome</keyword>
<comment type="caution">
    <text evidence="2">The sequence shown here is derived from an EMBL/GenBank/DDBJ whole genome shotgun (WGS) entry which is preliminary data.</text>
</comment>
<dbReference type="EMBL" id="JADDOJ010000122">
    <property type="protein sequence ID" value="MBE7942685.1"/>
    <property type="molecule type" value="Genomic_DNA"/>
</dbReference>
<dbReference type="Pfam" id="PF00534">
    <property type="entry name" value="Glycos_transf_1"/>
    <property type="match status" value="1"/>
</dbReference>
<dbReference type="InterPro" id="IPR001296">
    <property type="entry name" value="Glyco_trans_1"/>
</dbReference>
<gene>
    <name evidence="2" type="ORF">IM725_19115</name>
</gene>
<evidence type="ECO:0000313" key="2">
    <source>
        <dbReference type="EMBL" id="MBE7942685.1"/>
    </source>
</evidence>
<proteinExistence type="predicted"/>
<sequence length="442" mass="49802">MNWSELQKRAQPYLSPAWLERLRVQWTRRSVVRKLTDARGSKRTLFVDVSVISENDAGTGIQRTVRAVVALLLSESPPGWTVIPVAATRKCPYRRVLWPTSAIANCGDRILPVSGDVFLGLDFSLDAVYRHRRQLASFRRQGCKVWFVMYDLLPIQRPDWFSDRLVVRFANWLWSTACVADGFFCISSIVERHLREQLSRRYSLTAGFSTRVLPMGADLSSARHGRGMPEGFEALICQLKEERIALMVGTVEPRKGHADVLKAFERLWAHGRKYRLVVVGRPGWKNHELITALETHALQGSLLFWLKDVSDDALQKLYEACDGVIIASHAEGFGLPLVEALGHGKRILARDLEVFRVHAGFGITYFAPDSSELLLAQSIEDWLESPVGRAVPTLRDLPSWSDTADCIIWALNECPATDCAGGLGSSTHREQLLKPDQHERSY</sequence>
<feature type="domain" description="Glycosyl transferase family 1" evidence="1">
    <location>
        <begin position="240"/>
        <end position="386"/>
    </location>
</feature>
<accession>A0ABR9SK22</accession>
<dbReference type="SUPFAM" id="SSF53756">
    <property type="entry name" value="UDP-Glycosyltransferase/glycogen phosphorylase"/>
    <property type="match status" value="1"/>
</dbReference>
<reference evidence="2 3" key="1">
    <citation type="submission" date="2020-10" db="EMBL/GenBank/DDBJ databases">
        <title>Draft genome of Ramlibacter aquaticus LMG 30558.</title>
        <authorList>
            <person name="Props R."/>
        </authorList>
    </citation>
    <scope>NUCLEOTIDE SEQUENCE [LARGE SCALE GENOMIC DNA]</scope>
    <source>
        <strain evidence="2 3">LMG 30558</strain>
    </source>
</reference>
<evidence type="ECO:0000313" key="3">
    <source>
        <dbReference type="Proteomes" id="UP000715965"/>
    </source>
</evidence>
<name>A0ABR9SK22_9BURK</name>
<dbReference type="RefSeq" id="WP_193782233.1">
    <property type="nucleotide sequence ID" value="NZ_JADDOJ010000122.1"/>
</dbReference>
<protein>
    <submittedName>
        <fullName evidence="2">Glycosyltransferase family 4 protein</fullName>
    </submittedName>
</protein>
<dbReference type="Proteomes" id="UP000715965">
    <property type="component" value="Unassembled WGS sequence"/>
</dbReference>
<dbReference type="Gene3D" id="3.40.50.2000">
    <property type="entry name" value="Glycogen Phosphorylase B"/>
    <property type="match status" value="1"/>
</dbReference>
<dbReference type="CDD" id="cd03809">
    <property type="entry name" value="GT4_MtfB-like"/>
    <property type="match status" value="1"/>
</dbReference>